<organism evidence="3 4">
    <name type="scientific">Kaistella yananensis</name>
    <dbReference type="NCBI Taxonomy" id="2989820"/>
    <lineage>
        <taxon>Bacteria</taxon>
        <taxon>Pseudomonadati</taxon>
        <taxon>Bacteroidota</taxon>
        <taxon>Flavobacteriia</taxon>
        <taxon>Flavobacteriales</taxon>
        <taxon>Weeksellaceae</taxon>
        <taxon>Chryseobacterium group</taxon>
        <taxon>Kaistella</taxon>
    </lineage>
</organism>
<dbReference type="Proteomes" id="UP001209107">
    <property type="component" value="Unassembled WGS sequence"/>
</dbReference>
<dbReference type="SUPFAM" id="SSF55961">
    <property type="entry name" value="Bet v1-like"/>
    <property type="match status" value="1"/>
</dbReference>
<evidence type="ECO:0000256" key="1">
    <source>
        <dbReference type="ARBA" id="ARBA00006817"/>
    </source>
</evidence>
<dbReference type="EMBL" id="JAPCHZ010000005">
    <property type="protein sequence ID" value="MCW4452553.1"/>
    <property type="molecule type" value="Genomic_DNA"/>
</dbReference>
<sequence>METLSYKTTVKAPIQKVWDMLWSPETYTEWTQFFSPGCQLKTDWEINGKTYFLDGTGNGMVSTIKSINPPFEVVFSHLGTFNNGIEDTQSREVKQWSGAEEQYFLRAMDENTTEIQAIVHAEQKYEDHMSNGFTKGFEVLRKLAEQ</sequence>
<dbReference type="Pfam" id="PF08327">
    <property type="entry name" value="AHSA1"/>
    <property type="match status" value="1"/>
</dbReference>
<evidence type="ECO:0000313" key="3">
    <source>
        <dbReference type="EMBL" id="MCW4452553.1"/>
    </source>
</evidence>
<comment type="similarity">
    <text evidence="1">Belongs to the AHA1 family.</text>
</comment>
<name>A0ABT3JP67_9FLAO</name>
<dbReference type="InterPro" id="IPR013538">
    <property type="entry name" value="ASHA1/2-like_C"/>
</dbReference>
<gene>
    <name evidence="3" type="ORF">OK344_10070</name>
</gene>
<comment type="caution">
    <text evidence="3">The sequence shown here is derived from an EMBL/GenBank/DDBJ whole genome shotgun (WGS) entry which is preliminary data.</text>
</comment>
<keyword evidence="4" id="KW-1185">Reference proteome</keyword>
<accession>A0ABT3JP67</accession>
<dbReference type="Gene3D" id="3.30.530.20">
    <property type="match status" value="1"/>
</dbReference>
<reference evidence="3 4" key="1">
    <citation type="submission" date="2022-10" db="EMBL/GenBank/DDBJ databases">
        <title>Kaistella sp. BT-6-1-3.</title>
        <authorList>
            <person name="Ai J."/>
            <person name="Deng Z."/>
        </authorList>
    </citation>
    <scope>NUCLEOTIDE SEQUENCE [LARGE SCALE GENOMIC DNA]</scope>
    <source>
        <strain evidence="3 4">BT6-1-3</strain>
    </source>
</reference>
<dbReference type="RefSeq" id="WP_265144670.1">
    <property type="nucleotide sequence ID" value="NZ_JAPCHZ010000005.1"/>
</dbReference>
<feature type="domain" description="Activator of Hsp90 ATPase homologue 1/2-like C-terminal" evidence="2">
    <location>
        <begin position="11"/>
        <end position="143"/>
    </location>
</feature>
<dbReference type="InterPro" id="IPR023393">
    <property type="entry name" value="START-like_dom_sf"/>
</dbReference>
<proteinExistence type="inferred from homology"/>
<evidence type="ECO:0000259" key="2">
    <source>
        <dbReference type="Pfam" id="PF08327"/>
    </source>
</evidence>
<dbReference type="CDD" id="cd07814">
    <property type="entry name" value="SRPBCC_CalC_Aha1-like"/>
    <property type="match status" value="1"/>
</dbReference>
<evidence type="ECO:0000313" key="4">
    <source>
        <dbReference type="Proteomes" id="UP001209107"/>
    </source>
</evidence>
<protein>
    <submittedName>
        <fullName evidence="3">SRPBCC domain-containing protein</fullName>
    </submittedName>
</protein>